<dbReference type="Pfam" id="PF01368">
    <property type="entry name" value="DHH"/>
    <property type="match status" value="1"/>
</dbReference>
<evidence type="ECO:0000256" key="3">
    <source>
        <dbReference type="ARBA" id="ARBA00022722"/>
    </source>
</evidence>
<evidence type="ECO:0000259" key="8">
    <source>
        <dbReference type="Pfam" id="PF17768"/>
    </source>
</evidence>
<reference evidence="9 10" key="1">
    <citation type="journal article" date="2018" name="Environ. Microbiol.">
        <title>Isolation and genomic characterization of Novimethylophilus kurashikiensis gen. nov. sp. nov., a new lanthanide-dependent methylotrophic species of Methylophilaceae.</title>
        <authorList>
            <person name="Lv H."/>
            <person name="Sahin N."/>
            <person name="Tani A."/>
        </authorList>
    </citation>
    <scope>NUCLEOTIDE SEQUENCE [LARGE SCALE GENOMIC DNA]</scope>
    <source>
        <strain evidence="9 10">La2-4</strain>
    </source>
</reference>
<comment type="caution">
    <text evidence="9">The sequence shown here is derived from an EMBL/GenBank/DDBJ whole genome shotgun (WGS) entry which is preliminary data.</text>
</comment>
<evidence type="ECO:0000259" key="6">
    <source>
        <dbReference type="Pfam" id="PF01368"/>
    </source>
</evidence>
<dbReference type="Proteomes" id="UP000245081">
    <property type="component" value="Unassembled WGS sequence"/>
</dbReference>
<keyword evidence="10" id="KW-1185">Reference proteome</keyword>
<dbReference type="Pfam" id="PF17768">
    <property type="entry name" value="RecJ_OB"/>
    <property type="match status" value="1"/>
</dbReference>
<dbReference type="InterPro" id="IPR003156">
    <property type="entry name" value="DHHA1_dom"/>
</dbReference>
<feature type="domain" description="DDH" evidence="6">
    <location>
        <begin position="75"/>
        <end position="207"/>
    </location>
</feature>
<dbReference type="Gene3D" id="3.90.1640.30">
    <property type="match status" value="1"/>
</dbReference>
<protein>
    <recommendedName>
        <fullName evidence="2">Single-stranded-DNA-specific exonuclease RecJ</fullName>
    </recommendedName>
</protein>
<evidence type="ECO:0000256" key="1">
    <source>
        <dbReference type="ARBA" id="ARBA00005915"/>
    </source>
</evidence>
<name>A0A2R5F855_9PROT</name>
<dbReference type="Pfam" id="PF02272">
    <property type="entry name" value="DHHA1"/>
    <property type="match status" value="1"/>
</dbReference>
<gene>
    <name evidence="9" type="primary">recJ</name>
    <name evidence="9" type="ORF">NMK_1976</name>
</gene>
<evidence type="ECO:0000313" key="10">
    <source>
        <dbReference type="Proteomes" id="UP000245081"/>
    </source>
</evidence>
<dbReference type="RefSeq" id="WP_109015569.1">
    <property type="nucleotide sequence ID" value="NZ_BDOQ01000007.1"/>
</dbReference>
<keyword evidence="5 9" id="KW-0269">Exonuclease</keyword>
<evidence type="ECO:0000256" key="5">
    <source>
        <dbReference type="ARBA" id="ARBA00022839"/>
    </source>
</evidence>
<dbReference type="PANTHER" id="PTHR30255:SF2">
    <property type="entry name" value="SINGLE-STRANDED-DNA-SPECIFIC EXONUCLEASE RECJ"/>
    <property type="match status" value="1"/>
</dbReference>
<organism evidence="9 10">
    <name type="scientific">Novimethylophilus kurashikiensis</name>
    <dbReference type="NCBI Taxonomy" id="1825523"/>
    <lineage>
        <taxon>Bacteria</taxon>
        <taxon>Pseudomonadati</taxon>
        <taxon>Pseudomonadota</taxon>
        <taxon>Betaproteobacteria</taxon>
        <taxon>Nitrosomonadales</taxon>
        <taxon>Methylophilaceae</taxon>
        <taxon>Novimethylophilus</taxon>
    </lineage>
</organism>
<feature type="domain" description="DHHA1" evidence="7">
    <location>
        <begin position="354"/>
        <end position="449"/>
    </location>
</feature>
<comment type="similarity">
    <text evidence="1">Belongs to the RecJ family.</text>
</comment>
<evidence type="ECO:0000313" key="9">
    <source>
        <dbReference type="EMBL" id="GBG14377.1"/>
    </source>
</evidence>
<evidence type="ECO:0000256" key="4">
    <source>
        <dbReference type="ARBA" id="ARBA00022801"/>
    </source>
</evidence>
<dbReference type="InterPro" id="IPR051673">
    <property type="entry name" value="SSDNA_exonuclease_RecJ"/>
</dbReference>
<keyword evidence="3" id="KW-0540">Nuclease</keyword>
<sequence>MSVVCSLQRRPVIDHRALSQLIIETGLSPLEAQLLSSRGDLGAHSPALPILLTTPMRDMASAAMRLHEAIEAQEQVVVIADYDCDGATSCAVAVAGLTELGAKIGYVVPDRMVHGYGISPSVVDLALDHYPNARVILTVDNGILGHAGISYAAGKGLAVIVTDHHLPGDTLPSEALAVIDPAREDCPSGLQKLAGVGVALWMVAAVKRLRTAFGMQTPSLNFLLPYVAVGTVADMVGLDVANRKLVSAGLDAMRRGNVPVGIQALINEAGCVPAYITTQDIGFGLGPRINAAGRLDTMDSGIELLLTRDEKKARQLAKLLTETNDERKRLQKEAVDDASLVLDFTFTEDTLAIVKGSPNWHPGIVGLVASRIKEKHHRPTFVFSLHDGVAKGSGRSIPGFHLKDALEEVARRAPGVLSKFGGHAMAAGATLENVGALEAFERAFIDVAKERVTPEMLENTLWSDGPMPNLSVEDAARVLRHPWGQGFEAPAFDDAAVIKEVQPLGSSGLHWKIRAKIGDNDVPETVVMFNQPEPTVGQEVQMYLAPSLNTWKGKTSLQWQGRVLN</sequence>
<dbReference type="GO" id="GO:0003676">
    <property type="term" value="F:nucleic acid binding"/>
    <property type="evidence" value="ECO:0007669"/>
    <property type="project" value="InterPro"/>
</dbReference>
<evidence type="ECO:0000259" key="7">
    <source>
        <dbReference type="Pfam" id="PF02272"/>
    </source>
</evidence>
<feature type="domain" description="RecJ OB" evidence="8">
    <location>
        <begin position="481"/>
        <end position="560"/>
    </location>
</feature>
<dbReference type="InterPro" id="IPR001667">
    <property type="entry name" value="DDH_dom"/>
</dbReference>
<dbReference type="GO" id="GO:0004527">
    <property type="term" value="F:exonuclease activity"/>
    <property type="evidence" value="ECO:0007669"/>
    <property type="project" value="UniProtKB-KW"/>
</dbReference>
<accession>A0A2R5F855</accession>
<dbReference type="OrthoDB" id="9809852at2"/>
<dbReference type="Gene3D" id="3.10.310.30">
    <property type="match status" value="1"/>
</dbReference>
<dbReference type="InterPro" id="IPR041122">
    <property type="entry name" value="RecJ_OB"/>
</dbReference>
<dbReference type="PANTHER" id="PTHR30255">
    <property type="entry name" value="SINGLE-STRANDED-DNA-SPECIFIC EXONUCLEASE RECJ"/>
    <property type="match status" value="1"/>
</dbReference>
<dbReference type="SUPFAM" id="SSF64182">
    <property type="entry name" value="DHH phosphoesterases"/>
    <property type="match status" value="1"/>
</dbReference>
<proteinExistence type="inferred from homology"/>
<keyword evidence="4 9" id="KW-0378">Hydrolase</keyword>
<dbReference type="EMBL" id="BDOQ01000007">
    <property type="protein sequence ID" value="GBG14377.1"/>
    <property type="molecule type" value="Genomic_DNA"/>
</dbReference>
<dbReference type="InterPro" id="IPR038763">
    <property type="entry name" value="DHH_sf"/>
</dbReference>
<evidence type="ECO:0000256" key="2">
    <source>
        <dbReference type="ARBA" id="ARBA00019841"/>
    </source>
</evidence>
<dbReference type="AlphaFoldDB" id="A0A2R5F855"/>